<dbReference type="AlphaFoldDB" id="A2DAJ1"/>
<name>A2DAJ1_TRIV3</name>
<dbReference type="OrthoDB" id="10569361at2759"/>
<evidence type="ECO:0000313" key="2">
    <source>
        <dbReference type="Proteomes" id="UP000001542"/>
    </source>
</evidence>
<dbReference type="InParanoid" id="A2DAJ1"/>
<sequence>MSDKNPSQYGLPNRLLTGRIYGRKDNDLVDNSKKLIEGLDYIDDDILINETHIPKQSIYDNETPQKRTLLPPSPNVLTIIGILPNHLKTVVRFFKNLDVLIVFDKETVTDQLGNWVVATLNKNVEEIPELSAYTQFSESVFGGCYVGRYREESIYAIPADNSNKKDRVNIFRHQKRAEDLTTAPLEDKSLWILFREFVLGQNEIRVKE</sequence>
<dbReference type="EMBL" id="DS113183">
    <property type="protein sequence ID" value="EAY22494.1"/>
    <property type="molecule type" value="Genomic_DNA"/>
</dbReference>
<evidence type="ECO:0000313" key="1">
    <source>
        <dbReference type="EMBL" id="EAY22494.1"/>
    </source>
</evidence>
<accession>A2DAJ1</accession>
<proteinExistence type="predicted"/>
<dbReference type="RefSeq" id="XP_001583480.1">
    <property type="nucleotide sequence ID" value="XM_001583430.1"/>
</dbReference>
<dbReference type="Proteomes" id="UP000001542">
    <property type="component" value="Unassembled WGS sequence"/>
</dbReference>
<reference evidence="1" key="1">
    <citation type="submission" date="2006-10" db="EMBL/GenBank/DDBJ databases">
        <authorList>
            <person name="Amadeo P."/>
            <person name="Zhao Q."/>
            <person name="Wortman J."/>
            <person name="Fraser-Liggett C."/>
            <person name="Carlton J."/>
        </authorList>
    </citation>
    <scope>NUCLEOTIDE SEQUENCE</scope>
    <source>
        <strain evidence="1">G3</strain>
    </source>
</reference>
<protein>
    <submittedName>
        <fullName evidence="1">Uncharacterized protein</fullName>
    </submittedName>
</protein>
<dbReference type="VEuPathDB" id="TrichDB:TVAGG3_0811200"/>
<dbReference type="KEGG" id="tva:5468048"/>
<organism evidence="1 2">
    <name type="scientific">Trichomonas vaginalis (strain ATCC PRA-98 / G3)</name>
    <dbReference type="NCBI Taxonomy" id="412133"/>
    <lineage>
        <taxon>Eukaryota</taxon>
        <taxon>Metamonada</taxon>
        <taxon>Parabasalia</taxon>
        <taxon>Trichomonadida</taxon>
        <taxon>Trichomonadidae</taxon>
        <taxon>Trichomonas</taxon>
    </lineage>
</organism>
<reference evidence="1" key="2">
    <citation type="journal article" date="2007" name="Science">
        <title>Draft genome sequence of the sexually transmitted pathogen Trichomonas vaginalis.</title>
        <authorList>
            <person name="Carlton J.M."/>
            <person name="Hirt R.P."/>
            <person name="Silva J.C."/>
            <person name="Delcher A.L."/>
            <person name="Schatz M."/>
            <person name="Zhao Q."/>
            <person name="Wortman J.R."/>
            <person name="Bidwell S.L."/>
            <person name="Alsmark U.C.M."/>
            <person name="Besteiro S."/>
            <person name="Sicheritz-Ponten T."/>
            <person name="Noel C.J."/>
            <person name="Dacks J.B."/>
            <person name="Foster P.G."/>
            <person name="Simillion C."/>
            <person name="Van de Peer Y."/>
            <person name="Miranda-Saavedra D."/>
            <person name="Barton G.J."/>
            <person name="Westrop G.D."/>
            <person name="Mueller S."/>
            <person name="Dessi D."/>
            <person name="Fiori P.L."/>
            <person name="Ren Q."/>
            <person name="Paulsen I."/>
            <person name="Zhang H."/>
            <person name="Bastida-Corcuera F.D."/>
            <person name="Simoes-Barbosa A."/>
            <person name="Brown M.T."/>
            <person name="Hayes R.D."/>
            <person name="Mukherjee M."/>
            <person name="Okumura C.Y."/>
            <person name="Schneider R."/>
            <person name="Smith A.J."/>
            <person name="Vanacova S."/>
            <person name="Villalvazo M."/>
            <person name="Haas B.J."/>
            <person name="Pertea M."/>
            <person name="Feldblyum T.V."/>
            <person name="Utterback T.R."/>
            <person name="Shu C.L."/>
            <person name="Osoegawa K."/>
            <person name="de Jong P.J."/>
            <person name="Hrdy I."/>
            <person name="Horvathova L."/>
            <person name="Zubacova Z."/>
            <person name="Dolezal P."/>
            <person name="Malik S.B."/>
            <person name="Logsdon J.M. Jr."/>
            <person name="Henze K."/>
            <person name="Gupta A."/>
            <person name="Wang C.C."/>
            <person name="Dunne R.L."/>
            <person name="Upcroft J.A."/>
            <person name="Upcroft P."/>
            <person name="White O."/>
            <person name="Salzberg S.L."/>
            <person name="Tang P."/>
            <person name="Chiu C.-H."/>
            <person name="Lee Y.-S."/>
            <person name="Embley T.M."/>
            <person name="Coombs G.H."/>
            <person name="Mottram J.C."/>
            <person name="Tachezy J."/>
            <person name="Fraser-Liggett C.M."/>
            <person name="Johnson P.J."/>
        </authorList>
    </citation>
    <scope>NUCLEOTIDE SEQUENCE [LARGE SCALE GENOMIC DNA]</scope>
    <source>
        <strain evidence="1">G3</strain>
    </source>
</reference>
<gene>
    <name evidence="1" type="ORF">TVAG_035170</name>
</gene>
<dbReference type="VEuPathDB" id="TrichDB:TVAG_035170"/>
<keyword evidence="2" id="KW-1185">Reference proteome</keyword>